<comment type="similarity">
    <text evidence="4 6">Belongs to the GART family.</text>
</comment>
<evidence type="ECO:0000313" key="8">
    <source>
        <dbReference type="EMBL" id="MFL0246356.1"/>
    </source>
</evidence>
<dbReference type="EC" id="2.1.2.2" evidence="6"/>
<evidence type="ECO:0000256" key="5">
    <source>
        <dbReference type="ARBA" id="ARBA00047664"/>
    </source>
</evidence>
<evidence type="ECO:0000256" key="2">
    <source>
        <dbReference type="ARBA" id="ARBA00022679"/>
    </source>
</evidence>
<evidence type="ECO:0000256" key="3">
    <source>
        <dbReference type="ARBA" id="ARBA00022755"/>
    </source>
</evidence>
<dbReference type="PANTHER" id="PTHR43369">
    <property type="entry name" value="PHOSPHORIBOSYLGLYCINAMIDE FORMYLTRANSFERASE"/>
    <property type="match status" value="1"/>
</dbReference>
<dbReference type="SUPFAM" id="SSF53328">
    <property type="entry name" value="Formyltransferase"/>
    <property type="match status" value="1"/>
</dbReference>
<keyword evidence="9" id="KW-1185">Reference proteome</keyword>
<comment type="caution">
    <text evidence="8">The sequence shown here is derived from an EMBL/GenBank/DDBJ whole genome shotgun (WGS) entry which is preliminary data.</text>
</comment>
<dbReference type="Pfam" id="PF00551">
    <property type="entry name" value="Formyl_trans_N"/>
    <property type="match status" value="1"/>
</dbReference>
<feature type="domain" description="Formyl transferase N-terminal" evidence="7">
    <location>
        <begin position="3"/>
        <end position="184"/>
    </location>
</feature>
<dbReference type="CDD" id="cd08645">
    <property type="entry name" value="FMT_core_GART"/>
    <property type="match status" value="1"/>
</dbReference>
<dbReference type="GO" id="GO:0004644">
    <property type="term" value="F:phosphoribosylglycinamide formyltransferase activity"/>
    <property type="evidence" value="ECO:0007669"/>
    <property type="project" value="UniProtKB-EC"/>
</dbReference>
<dbReference type="RefSeq" id="WP_406768828.1">
    <property type="nucleotide sequence ID" value="NZ_JBJHZZ010000002.1"/>
</dbReference>
<comment type="function">
    <text evidence="6">Catalyzes the transfer of a formyl group from 10-formyltetrahydrofolate to 5-phospho-ribosyl-glycinamide (GAR), producing 5-phospho-ribosyl-N-formylglycinamide (FGAR) and tetrahydrofolate.</text>
</comment>
<evidence type="ECO:0000256" key="6">
    <source>
        <dbReference type="HAMAP-Rule" id="MF_01930"/>
    </source>
</evidence>
<dbReference type="InterPro" id="IPR004607">
    <property type="entry name" value="GART"/>
</dbReference>
<dbReference type="PROSITE" id="PS00373">
    <property type="entry name" value="GART"/>
    <property type="match status" value="1"/>
</dbReference>
<dbReference type="InterPro" id="IPR036477">
    <property type="entry name" value="Formyl_transf_N_sf"/>
</dbReference>
<gene>
    <name evidence="6 8" type="primary">purN</name>
    <name evidence="8" type="ORF">ACJDUG_05090</name>
</gene>
<comment type="catalytic activity">
    <reaction evidence="5 6">
        <text>N(1)-(5-phospho-beta-D-ribosyl)glycinamide + (6R)-10-formyltetrahydrofolate = N(2)-formyl-N(1)-(5-phospho-beta-D-ribosyl)glycinamide + (6S)-5,6,7,8-tetrahydrofolate + H(+)</text>
        <dbReference type="Rhea" id="RHEA:15053"/>
        <dbReference type="ChEBI" id="CHEBI:15378"/>
        <dbReference type="ChEBI" id="CHEBI:57453"/>
        <dbReference type="ChEBI" id="CHEBI:143788"/>
        <dbReference type="ChEBI" id="CHEBI:147286"/>
        <dbReference type="ChEBI" id="CHEBI:195366"/>
        <dbReference type="EC" id="2.1.2.2"/>
    </reaction>
</comment>
<keyword evidence="2 6" id="KW-0808">Transferase</keyword>
<feature type="site" description="Raises pKa of active site His" evidence="6">
    <location>
        <position position="147"/>
    </location>
</feature>
<evidence type="ECO:0000256" key="1">
    <source>
        <dbReference type="ARBA" id="ARBA00005054"/>
    </source>
</evidence>
<dbReference type="HAMAP" id="MF_01930">
    <property type="entry name" value="PurN"/>
    <property type="match status" value="1"/>
</dbReference>
<organism evidence="8 9">
    <name type="scientific">Candidatus Clostridium stratigraminis</name>
    <dbReference type="NCBI Taxonomy" id="3381661"/>
    <lineage>
        <taxon>Bacteria</taxon>
        <taxon>Bacillati</taxon>
        <taxon>Bacillota</taxon>
        <taxon>Clostridia</taxon>
        <taxon>Eubacteriales</taxon>
        <taxon>Clostridiaceae</taxon>
        <taxon>Clostridium</taxon>
    </lineage>
</organism>
<keyword evidence="3 6" id="KW-0658">Purine biosynthesis</keyword>
<feature type="active site" description="Proton donor" evidence="6">
    <location>
        <position position="106"/>
    </location>
</feature>
<feature type="binding site" evidence="6">
    <location>
        <begin position="12"/>
        <end position="14"/>
    </location>
    <ligand>
        <name>N(1)-(5-phospho-beta-D-ribosyl)glycinamide</name>
        <dbReference type="ChEBI" id="CHEBI:143788"/>
    </ligand>
</feature>
<dbReference type="EMBL" id="JBJHZZ010000002">
    <property type="protein sequence ID" value="MFL0246356.1"/>
    <property type="molecule type" value="Genomic_DNA"/>
</dbReference>
<evidence type="ECO:0000313" key="9">
    <source>
        <dbReference type="Proteomes" id="UP001623591"/>
    </source>
</evidence>
<dbReference type="NCBIfam" id="TIGR00639">
    <property type="entry name" value="PurN"/>
    <property type="match status" value="1"/>
</dbReference>
<name>A0ABW8T214_9CLOT</name>
<dbReference type="Proteomes" id="UP001623591">
    <property type="component" value="Unassembled WGS sequence"/>
</dbReference>
<dbReference type="Gene3D" id="3.40.50.170">
    <property type="entry name" value="Formyl transferase, N-terminal domain"/>
    <property type="match status" value="1"/>
</dbReference>
<protein>
    <recommendedName>
        <fullName evidence="6">Phosphoribosylglycinamide formyltransferase</fullName>
        <ecNumber evidence="6">2.1.2.2</ecNumber>
    </recommendedName>
    <alternativeName>
        <fullName evidence="6">5'-phosphoribosylglycinamide transformylase</fullName>
    </alternativeName>
    <alternativeName>
        <fullName evidence="6">GAR transformylase</fullName>
        <shortName evidence="6">GART</shortName>
    </alternativeName>
</protein>
<comment type="pathway">
    <text evidence="1 6">Purine metabolism; IMP biosynthesis via de novo pathway; N(2)-formyl-N(1)-(5-phospho-D-ribosyl)glycinamide from N(1)-(5-phospho-D-ribosyl)glycinamide (10-formyl THF route): step 1/1.</text>
</comment>
<evidence type="ECO:0000256" key="4">
    <source>
        <dbReference type="ARBA" id="ARBA00038440"/>
    </source>
</evidence>
<sequence length="188" mass="20658">MLKIAVLISGNGSNLQAIIDNITSGYLNCSIEMVISDKAGAFGLERARKNSITTYTFDKKIYGAALSNEILKVTLGKVDLIVLAGFLSILGKEIINCFKDRIINIHPSLIPAFCGPKMYGIKVHESAIKYGVKYSGCTVHYVDESIDTGAIICQRVVPVYPEDTAEMLQQRVLIEEHKALSEVIKSFE</sequence>
<comment type="caution">
    <text evidence="6">Lacks conserved residue(s) required for the propagation of feature annotation.</text>
</comment>
<feature type="binding site" evidence="6">
    <location>
        <position position="104"/>
    </location>
    <ligand>
        <name>(6R)-10-formyltetrahydrofolate</name>
        <dbReference type="ChEBI" id="CHEBI:195366"/>
    </ligand>
</feature>
<dbReference type="InterPro" id="IPR002376">
    <property type="entry name" value="Formyl_transf_N"/>
</dbReference>
<proteinExistence type="inferred from homology"/>
<dbReference type="PANTHER" id="PTHR43369:SF2">
    <property type="entry name" value="PHOSPHORIBOSYLGLYCINAMIDE FORMYLTRANSFERASE"/>
    <property type="match status" value="1"/>
</dbReference>
<dbReference type="InterPro" id="IPR001555">
    <property type="entry name" value="GART_AS"/>
</dbReference>
<evidence type="ECO:0000259" key="7">
    <source>
        <dbReference type="Pfam" id="PF00551"/>
    </source>
</evidence>
<reference evidence="8 9" key="1">
    <citation type="submission" date="2024-11" db="EMBL/GenBank/DDBJ databases">
        <authorList>
            <person name="Heng Y.C."/>
            <person name="Lim A.C.H."/>
            <person name="Lee J.K.Y."/>
            <person name="Kittelmann S."/>
        </authorList>
    </citation>
    <scope>NUCLEOTIDE SEQUENCE [LARGE SCALE GENOMIC DNA]</scope>
    <source>
        <strain evidence="8 9">WILCCON 0185</strain>
    </source>
</reference>
<accession>A0ABW8T214</accession>